<accession>C6BXN3</accession>
<dbReference type="Proteomes" id="UP000002601">
    <property type="component" value="Chromosome"/>
</dbReference>
<dbReference type="PROSITE" id="PS50075">
    <property type="entry name" value="CARRIER"/>
    <property type="match status" value="1"/>
</dbReference>
<dbReference type="InterPro" id="IPR006162">
    <property type="entry name" value="Ppantetheine_attach_site"/>
</dbReference>
<dbReference type="InterPro" id="IPR036736">
    <property type="entry name" value="ACP-like_sf"/>
</dbReference>
<evidence type="ECO:0000256" key="1">
    <source>
        <dbReference type="ARBA" id="ARBA00022450"/>
    </source>
</evidence>
<dbReference type="SUPFAM" id="SSF47336">
    <property type="entry name" value="ACP-like"/>
    <property type="match status" value="1"/>
</dbReference>
<dbReference type="InterPro" id="IPR009081">
    <property type="entry name" value="PP-bd_ACP"/>
</dbReference>
<evidence type="ECO:0000313" key="4">
    <source>
        <dbReference type="EMBL" id="ACS78591.1"/>
    </source>
</evidence>
<dbReference type="PROSITE" id="PS00012">
    <property type="entry name" value="PHOSPHOPANTETHEINE"/>
    <property type="match status" value="1"/>
</dbReference>
<evidence type="ECO:0000256" key="2">
    <source>
        <dbReference type="ARBA" id="ARBA00022553"/>
    </source>
</evidence>
<dbReference type="Pfam" id="PF00550">
    <property type="entry name" value="PP-binding"/>
    <property type="match status" value="1"/>
</dbReference>
<protein>
    <submittedName>
        <fullName evidence="4">Acyl-carrier protein</fullName>
    </submittedName>
</protein>
<dbReference type="RefSeq" id="WP_015850410.1">
    <property type="nucleotide sequence ID" value="NC_012881.1"/>
</dbReference>
<reference evidence="4 5" key="1">
    <citation type="submission" date="2009-06" db="EMBL/GenBank/DDBJ databases">
        <title>Complete sequence of Desulfovibrio salexigens DSM 2638.</title>
        <authorList>
            <consortium name="US DOE Joint Genome Institute"/>
            <person name="Lucas S."/>
            <person name="Copeland A."/>
            <person name="Lapidus A."/>
            <person name="Glavina del Rio T."/>
            <person name="Tice H."/>
            <person name="Bruce D."/>
            <person name="Goodwin L."/>
            <person name="Pitluck S."/>
            <person name="Munk A.C."/>
            <person name="Brettin T."/>
            <person name="Detter J.C."/>
            <person name="Han C."/>
            <person name="Tapia R."/>
            <person name="Larimer F."/>
            <person name="Land M."/>
            <person name="Hauser L."/>
            <person name="Kyrpides N."/>
            <person name="Anderson I."/>
            <person name="Wall J.D."/>
            <person name="Arkin A.P."/>
            <person name="Dehal P."/>
            <person name="Chivian D."/>
            <person name="Giles B."/>
            <person name="Hazen T.C."/>
        </authorList>
    </citation>
    <scope>NUCLEOTIDE SEQUENCE [LARGE SCALE GENOMIC DNA]</scope>
    <source>
        <strain evidence="5">ATCC 14822 / DSM 2638 / NCIMB 8403 / VKM B-1763</strain>
    </source>
</reference>
<name>C6BXN3_MARSD</name>
<dbReference type="AlphaFoldDB" id="C6BXN3"/>
<evidence type="ECO:0000259" key="3">
    <source>
        <dbReference type="PROSITE" id="PS50075"/>
    </source>
</evidence>
<dbReference type="STRING" id="526222.Desal_0524"/>
<keyword evidence="2" id="KW-0597">Phosphoprotein</keyword>
<keyword evidence="5" id="KW-1185">Reference proteome</keyword>
<feature type="domain" description="Carrier" evidence="3">
    <location>
        <begin position="10"/>
        <end position="91"/>
    </location>
</feature>
<dbReference type="HOGENOM" id="CLU_108696_14_1_7"/>
<dbReference type="Gene3D" id="1.10.1200.10">
    <property type="entry name" value="ACP-like"/>
    <property type="match status" value="1"/>
</dbReference>
<proteinExistence type="predicted"/>
<dbReference type="NCBIfam" id="NF006617">
    <property type="entry name" value="PRK09184.1"/>
    <property type="match status" value="1"/>
</dbReference>
<gene>
    <name evidence="4" type="ordered locus">Desal_0524</name>
</gene>
<dbReference type="eggNOG" id="COG0236">
    <property type="taxonomic scope" value="Bacteria"/>
</dbReference>
<evidence type="ECO:0000313" key="5">
    <source>
        <dbReference type="Proteomes" id="UP000002601"/>
    </source>
</evidence>
<keyword evidence="1" id="KW-0596">Phosphopantetheine</keyword>
<dbReference type="EMBL" id="CP001649">
    <property type="protein sequence ID" value="ACS78591.1"/>
    <property type="molecule type" value="Genomic_DNA"/>
</dbReference>
<organism evidence="4 5">
    <name type="scientific">Maridesulfovibrio salexigens (strain ATCC 14822 / DSM 2638 / NCIMB 8403 / VKM B-1763)</name>
    <name type="common">Desulfovibrio salexigens</name>
    <dbReference type="NCBI Taxonomy" id="526222"/>
    <lineage>
        <taxon>Bacteria</taxon>
        <taxon>Pseudomonadati</taxon>
        <taxon>Thermodesulfobacteriota</taxon>
        <taxon>Desulfovibrionia</taxon>
        <taxon>Desulfovibrionales</taxon>
        <taxon>Desulfovibrionaceae</taxon>
        <taxon>Maridesulfovibrio</taxon>
    </lineage>
</organism>
<dbReference type="KEGG" id="dsa:Desal_0524"/>
<sequence length="92" mass="10358">MELTKIDNEVKLHTKLKELLIDELNLVDVTVDEIEDDAPLFGEGLGLDSLDAVEIVVLVQKNFNVEIKNMEEGKTAFQSVNSLVDFIKERQA</sequence>